<dbReference type="Proteomes" id="UP000042997">
    <property type="component" value="Unassembled WGS sequence"/>
</dbReference>
<organism evidence="3 4">
    <name type="scientific">Rhodococcus ruber</name>
    <dbReference type="NCBI Taxonomy" id="1830"/>
    <lineage>
        <taxon>Bacteria</taxon>
        <taxon>Bacillati</taxon>
        <taxon>Actinomycetota</taxon>
        <taxon>Actinomycetes</taxon>
        <taxon>Mycobacteriales</taxon>
        <taxon>Nocardiaceae</taxon>
        <taxon>Rhodococcus</taxon>
    </lineage>
</organism>
<evidence type="ECO:0000313" key="3">
    <source>
        <dbReference type="EMBL" id="CDZ91623.1"/>
    </source>
</evidence>
<feature type="transmembrane region" description="Helical" evidence="1">
    <location>
        <begin position="139"/>
        <end position="159"/>
    </location>
</feature>
<proteinExistence type="predicted"/>
<dbReference type="SUPFAM" id="SSF81324">
    <property type="entry name" value="Voltage-gated potassium channels"/>
    <property type="match status" value="1"/>
</dbReference>
<dbReference type="InterPro" id="IPR013099">
    <property type="entry name" value="K_chnl_dom"/>
</dbReference>
<evidence type="ECO:0000259" key="2">
    <source>
        <dbReference type="Pfam" id="PF07885"/>
    </source>
</evidence>
<keyword evidence="1" id="KW-0812">Transmembrane</keyword>
<dbReference type="OrthoDB" id="8477930at2"/>
<dbReference type="Pfam" id="PF07885">
    <property type="entry name" value="Ion_trans_2"/>
    <property type="match status" value="1"/>
</dbReference>
<gene>
    <name evidence="3" type="ORF">RHRU231_860004</name>
</gene>
<feature type="transmembrane region" description="Helical" evidence="1">
    <location>
        <begin position="61"/>
        <end position="84"/>
    </location>
</feature>
<dbReference type="eggNOG" id="ENOG5030Q6B">
    <property type="taxonomic scope" value="Bacteria"/>
</dbReference>
<keyword evidence="1" id="KW-0472">Membrane</keyword>
<name>A0A098BSB8_9NOCA</name>
<accession>A0A098BSB8</accession>
<feature type="domain" description="Potassium channel" evidence="2">
    <location>
        <begin position="90"/>
        <end position="152"/>
    </location>
</feature>
<feature type="transmembrane region" description="Helical" evidence="1">
    <location>
        <begin position="105"/>
        <end position="127"/>
    </location>
</feature>
<dbReference type="RefSeq" id="WP_040274828.1">
    <property type="nucleotide sequence ID" value="NZ_JAWLJY010000024.1"/>
</dbReference>
<protein>
    <submittedName>
        <fullName evidence="3">Ion transport 2 domain protein</fullName>
    </submittedName>
</protein>
<keyword evidence="1" id="KW-1133">Transmembrane helix</keyword>
<dbReference type="AlphaFoldDB" id="A0A098BSB8"/>
<sequence>MIWISSIVGAALIVGALRDIFVTLWHPRGLGTISRGVFVVLWRGAHHAGRRGRLLGSVGPAGLVVTAGVWATMIVLGWALIYLPHMPDGFYFASALRPSAASDPVMALYLSLVTVGTLGFGDITPAYPALRLLIPLQALMGFVLFTAAISWVLQIYPALSRRRATARRLVLLTATGTEQILPAAEASIAVQWLDSVTESLITSELDLMQYGETYFFRESDADLSFAAALSYAPRLAAAGAGSSAIEVRRAAAILDEQTRRLTGRLDTGFLHTGGTVDEICERFADDHRHRPVSAS</sequence>
<dbReference type="Gene3D" id="1.10.287.70">
    <property type="match status" value="1"/>
</dbReference>
<evidence type="ECO:0000313" key="4">
    <source>
        <dbReference type="Proteomes" id="UP000042997"/>
    </source>
</evidence>
<reference evidence="3 4" key="1">
    <citation type="journal article" date="2014" name="Genome Announc.">
        <title>Draft Genome Sequence of Propane- and Butane-Oxidizing Actinobacterium Rhodococcus ruber IEGM 231.</title>
        <authorList>
            <person name="Ivshina I.B."/>
            <person name="Kuyukina M.S."/>
            <person name="Krivoruchko A.V."/>
            <person name="Barbe V."/>
            <person name="Fischer C."/>
        </authorList>
    </citation>
    <scope>NUCLEOTIDE SEQUENCE [LARGE SCALE GENOMIC DNA]</scope>
</reference>
<evidence type="ECO:0000256" key="1">
    <source>
        <dbReference type="SAM" id="Phobius"/>
    </source>
</evidence>
<dbReference type="EMBL" id="CCSD01000101">
    <property type="protein sequence ID" value="CDZ91623.1"/>
    <property type="molecule type" value="Genomic_DNA"/>
</dbReference>